<organism evidence="2 3">
    <name type="scientific">Terriglobus albidus</name>
    <dbReference type="NCBI Taxonomy" id="1592106"/>
    <lineage>
        <taxon>Bacteria</taxon>
        <taxon>Pseudomonadati</taxon>
        <taxon>Acidobacteriota</taxon>
        <taxon>Terriglobia</taxon>
        <taxon>Terriglobales</taxon>
        <taxon>Acidobacteriaceae</taxon>
        <taxon>Terriglobus</taxon>
    </lineage>
</organism>
<feature type="compositionally biased region" description="Polar residues" evidence="1">
    <location>
        <begin position="291"/>
        <end position="301"/>
    </location>
</feature>
<dbReference type="OrthoDB" id="1409169at2"/>
<dbReference type="KEGG" id="talb:FTW19_19985"/>
<evidence type="ECO:0000256" key="1">
    <source>
        <dbReference type="SAM" id="MobiDB-lite"/>
    </source>
</evidence>
<proteinExistence type="predicted"/>
<protein>
    <recommendedName>
        <fullName evidence="4">ChaN family lipoprotein</fullName>
    </recommendedName>
</protein>
<sequence length="322" mass="34844">MELRQILRLSAIPENMYSVFKYASLRFLTVLAGLMLASTMHLYASAPCRSIPGAAQLWSDFKTRWVWIGETHGTSEIPAAFGDLVCDALAQGRVVTVVLERPATEQTAIDGLISSSDPSWSENQLLNQPDWQNVFDGRTSKAMLKLLLRLRELKKEYPAMRVSAIVNFASASSDSQIKDDDVDKAIGRAVLALERKEPRNIVLVLTGNVHGMKSPVLGYKTAAMYLPSEGLVSLEVTGLGGDAWTMHRGACGPGPAGVRDKDTNRSLGIYLHGDLAPVGKVDGILALGEPTSASSPANSTMLEGAPCREVFSSRQREESSPN</sequence>
<evidence type="ECO:0000313" key="2">
    <source>
        <dbReference type="EMBL" id="QEE30060.1"/>
    </source>
</evidence>
<keyword evidence="3" id="KW-1185">Reference proteome</keyword>
<dbReference type="AlphaFoldDB" id="A0A5B9EGX1"/>
<dbReference type="EMBL" id="CP042806">
    <property type="protein sequence ID" value="QEE30060.1"/>
    <property type="molecule type" value="Genomic_DNA"/>
</dbReference>
<dbReference type="Proteomes" id="UP000321820">
    <property type="component" value="Chromosome"/>
</dbReference>
<reference evidence="2 3" key="1">
    <citation type="submission" date="2019-08" db="EMBL/GenBank/DDBJ databases">
        <title>Complete genome sequence of Terriglobus albidus strain ORNL.</title>
        <authorList>
            <person name="Podar M."/>
        </authorList>
    </citation>
    <scope>NUCLEOTIDE SEQUENCE [LARGE SCALE GENOMIC DNA]</scope>
    <source>
        <strain evidence="2 3">ORNL</strain>
    </source>
</reference>
<evidence type="ECO:0008006" key="4">
    <source>
        <dbReference type="Google" id="ProtNLM"/>
    </source>
</evidence>
<name>A0A5B9EGX1_9BACT</name>
<gene>
    <name evidence="2" type="ORF">FTW19_19985</name>
</gene>
<feature type="region of interest" description="Disordered" evidence="1">
    <location>
        <begin position="290"/>
        <end position="322"/>
    </location>
</feature>
<evidence type="ECO:0000313" key="3">
    <source>
        <dbReference type="Proteomes" id="UP000321820"/>
    </source>
</evidence>
<dbReference type="RefSeq" id="WP_147649330.1">
    <property type="nucleotide sequence ID" value="NZ_CP042806.1"/>
</dbReference>
<accession>A0A5B9EGX1</accession>